<protein>
    <submittedName>
        <fullName evidence="1">Uncharacterized protein</fullName>
    </submittedName>
</protein>
<dbReference type="PATRIC" id="fig|1359152.3.peg.334"/>
<evidence type="ECO:0000313" key="1">
    <source>
        <dbReference type="EMBL" id="KJV63876.1"/>
    </source>
</evidence>
<organism evidence="1 2">
    <name type="scientific">Anaplasma phagocytophilum str. ApMUC09</name>
    <dbReference type="NCBI Taxonomy" id="1359152"/>
    <lineage>
        <taxon>Bacteria</taxon>
        <taxon>Pseudomonadati</taxon>
        <taxon>Pseudomonadota</taxon>
        <taxon>Alphaproteobacteria</taxon>
        <taxon>Rickettsiales</taxon>
        <taxon>Anaplasmataceae</taxon>
        <taxon>Anaplasma</taxon>
        <taxon>phagocytophilum group</taxon>
    </lineage>
</organism>
<reference evidence="1 2" key="1">
    <citation type="submission" date="2015-02" db="EMBL/GenBank/DDBJ databases">
        <title>Genome Sequencing of Rickettsiales.</title>
        <authorList>
            <person name="Daugherty S.C."/>
            <person name="Su Q."/>
            <person name="Abolude K."/>
            <person name="Beier-Sexton M."/>
            <person name="Carlyon J.A."/>
            <person name="Carter R."/>
            <person name="Day N.P."/>
            <person name="Dumler S.J."/>
            <person name="Dyachenko V."/>
            <person name="Godinez A."/>
            <person name="Kurtti T.J."/>
            <person name="Lichay M."/>
            <person name="Mullins K.E."/>
            <person name="Ott S."/>
            <person name="Pappas-Brown V."/>
            <person name="Paris D.H."/>
            <person name="Patel P."/>
            <person name="Richards A.L."/>
            <person name="Sadzewicz L."/>
            <person name="Sears K."/>
            <person name="Seidman D."/>
            <person name="Sengamalay N."/>
            <person name="Stenos J."/>
            <person name="Tallon L.J."/>
            <person name="Vincent G."/>
            <person name="Fraser C.M."/>
            <person name="Munderloh U."/>
            <person name="Dunning-Hotopp J.C."/>
        </authorList>
    </citation>
    <scope>NUCLEOTIDE SEQUENCE [LARGE SCALE GENOMIC DNA]</scope>
    <source>
        <strain evidence="1 2">ApMUC09</strain>
    </source>
</reference>
<comment type="caution">
    <text evidence="1">The sequence shown here is derived from an EMBL/GenBank/DDBJ whole genome shotgun (WGS) entry which is preliminary data.</text>
</comment>
<dbReference type="AlphaFoldDB" id="A0A0F3N814"/>
<accession>A0A0F3N814</accession>
<gene>
    <name evidence="1" type="ORF">APHMUC_0317</name>
</gene>
<name>A0A0F3N814_ANAPH</name>
<proteinExistence type="predicted"/>
<dbReference type="Proteomes" id="UP000033441">
    <property type="component" value="Unassembled WGS sequence"/>
</dbReference>
<sequence length="42" mass="4492">MEKYVFSVSCAFQAKLVSVAASSMLPYTFALSLLNKASDVCA</sequence>
<dbReference type="EMBL" id="LANV01000001">
    <property type="protein sequence ID" value="KJV63876.1"/>
    <property type="molecule type" value="Genomic_DNA"/>
</dbReference>
<evidence type="ECO:0000313" key="2">
    <source>
        <dbReference type="Proteomes" id="UP000033441"/>
    </source>
</evidence>